<gene>
    <name evidence="3" type="ORF">OLC1_LOCUS11785</name>
</gene>
<dbReference type="Gene3D" id="1.25.40.20">
    <property type="entry name" value="Ankyrin repeat-containing domain"/>
    <property type="match status" value="2"/>
</dbReference>
<name>A0AAV1D3L4_OLDCO</name>
<dbReference type="InterPro" id="IPR002110">
    <property type="entry name" value="Ankyrin_rpt"/>
</dbReference>
<organism evidence="3 4">
    <name type="scientific">Oldenlandia corymbosa var. corymbosa</name>
    <dbReference type="NCBI Taxonomy" id="529605"/>
    <lineage>
        <taxon>Eukaryota</taxon>
        <taxon>Viridiplantae</taxon>
        <taxon>Streptophyta</taxon>
        <taxon>Embryophyta</taxon>
        <taxon>Tracheophyta</taxon>
        <taxon>Spermatophyta</taxon>
        <taxon>Magnoliopsida</taxon>
        <taxon>eudicotyledons</taxon>
        <taxon>Gunneridae</taxon>
        <taxon>Pentapetalae</taxon>
        <taxon>asterids</taxon>
        <taxon>lamiids</taxon>
        <taxon>Gentianales</taxon>
        <taxon>Rubiaceae</taxon>
        <taxon>Rubioideae</taxon>
        <taxon>Spermacoceae</taxon>
        <taxon>Hedyotis-Oldenlandia complex</taxon>
        <taxon>Oldenlandia</taxon>
    </lineage>
</organism>
<keyword evidence="1" id="KW-0040">ANK repeat</keyword>
<dbReference type="PANTHER" id="PTHR22677">
    <property type="entry name" value="ANKYRIN REPEAT DOMAIN-CONTAINING PROTEIN 60"/>
    <property type="match status" value="1"/>
</dbReference>
<accession>A0AAV1D3L4</accession>
<feature type="repeat" description="ANK" evidence="1">
    <location>
        <begin position="165"/>
        <end position="197"/>
    </location>
</feature>
<feature type="region of interest" description="Disordered" evidence="2">
    <location>
        <begin position="70"/>
        <end position="108"/>
    </location>
</feature>
<proteinExistence type="predicted"/>
<dbReference type="InterPro" id="IPR036770">
    <property type="entry name" value="Ankyrin_rpt-contain_sf"/>
</dbReference>
<sequence length="331" mass="36892">MAVSLVRTDFSSWYVAAFAPSFVPALSIRPNLRDIVVGFPRLKRIQCSFRLPTGEGKPGSIIAEGSCSVISPQGHWEDPDDGSGSEIDDDSEEEKVEDMDENDLDFESDWDEENDAATRVKIVNNLSPNNYEEDFAKEVEQLLSSEERAILEANDSPCLERISTRKWLPLHTFALAGQIKDMDRLLEKGVDINLTDQDGRTALHHATIGKKEPVISHLLRKGANVNVRDQDGATALHYAVQVGAMQTVKLLIKYNVDVNTADDEGWTPLHVAVQSRNRDITKILLVNGADKTRKNKAGHTPLDLSLCYGKEFKSYDLTKLLKVVPADRNYC</sequence>
<dbReference type="InterPro" id="IPR039323">
    <property type="entry name" value="ANKRD_45/46/60"/>
</dbReference>
<dbReference type="PANTHER" id="PTHR22677:SF4">
    <property type="entry name" value="USHER SYNDROME TYPE-1G PROTEIN-LIKE PROTEIN"/>
    <property type="match status" value="1"/>
</dbReference>
<dbReference type="PROSITE" id="PS50088">
    <property type="entry name" value="ANK_REPEAT"/>
    <property type="match status" value="4"/>
</dbReference>
<feature type="compositionally biased region" description="Acidic residues" evidence="2">
    <location>
        <begin position="78"/>
        <end position="108"/>
    </location>
</feature>
<feature type="repeat" description="ANK" evidence="1">
    <location>
        <begin position="264"/>
        <end position="296"/>
    </location>
</feature>
<keyword evidence="4" id="KW-1185">Reference proteome</keyword>
<dbReference type="Proteomes" id="UP001161247">
    <property type="component" value="Chromosome 4"/>
</dbReference>
<protein>
    <submittedName>
        <fullName evidence="3">OLC1v1000714C3</fullName>
    </submittedName>
</protein>
<feature type="repeat" description="ANK" evidence="1">
    <location>
        <begin position="198"/>
        <end position="230"/>
    </location>
</feature>
<dbReference type="Pfam" id="PF12796">
    <property type="entry name" value="Ank_2"/>
    <property type="match status" value="1"/>
</dbReference>
<evidence type="ECO:0000313" key="3">
    <source>
        <dbReference type="EMBL" id="CAI9102439.1"/>
    </source>
</evidence>
<evidence type="ECO:0000256" key="2">
    <source>
        <dbReference type="SAM" id="MobiDB-lite"/>
    </source>
</evidence>
<evidence type="ECO:0000313" key="4">
    <source>
        <dbReference type="Proteomes" id="UP001161247"/>
    </source>
</evidence>
<dbReference type="PROSITE" id="PS50297">
    <property type="entry name" value="ANK_REP_REGION"/>
    <property type="match status" value="3"/>
</dbReference>
<reference evidence="3" key="1">
    <citation type="submission" date="2023-03" db="EMBL/GenBank/DDBJ databases">
        <authorList>
            <person name="Julca I."/>
        </authorList>
    </citation>
    <scope>NUCLEOTIDE SEQUENCE</scope>
</reference>
<dbReference type="SUPFAM" id="SSF48403">
    <property type="entry name" value="Ankyrin repeat"/>
    <property type="match status" value="1"/>
</dbReference>
<feature type="repeat" description="ANK" evidence="1">
    <location>
        <begin position="231"/>
        <end position="263"/>
    </location>
</feature>
<dbReference type="Pfam" id="PF13637">
    <property type="entry name" value="Ank_4"/>
    <property type="match status" value="1"/>
</dbReference>
<evidence type="ECO:0000256" key="1">
    <source>
        <dbReference type="PROSITE-ProRule" id="PRU00023"/>
    </source>
</evidence>
<dbReference type="EMBL" id="OX459121">
    <property type="protein sequence ID" value="CAI9102439.1"/>
    <property type="molecule type" value="Genomic_DNA"/>
</dbReference>
<dbReference type="AlphaFoldDB" id="A0AAV1D3L4"/>
<dbReference type="SMART" id="SM00248">
    <property type="entry name" value="ANK"/>
    <property type="match status" value="5"/>
</dbReference>